<reference evidence="10 11" key="1">
    <citation type="submission" date="2019-03" db="EMBL/GenBank/DDBJ databases">
        <title>Genomic Encyclopedia of Archaeal and Bacterial Type Strains, Phase II (KMG-II): from individual species to whole genera.</title>
        <authorList>
            <person name="Goeker M."/>
        </authorList>
    </citation>
    <scope>NUCLEOTIDE SEQUENCE [LARGE SCALE GENOMIC DNA]</scope>
    <source>
        <strain evidence="10 11">ATCC 25309</strain>
    </source>
</reference>
<evidence type="ECO:0000256" key="3">
    <source>
        <dbReference type="ARBA" id="ARBA00022475"/>
    </source>
</evidence>
<keyword evidence="5 8" id="KW-0812">Transmembrane</keyword>
<gene>
    <name evidence="10" type="ORF">EI77_04244</name>
</gene>
<feature type="transmembrane region" description="Helical" evidence="8">
    <location>
        <begin position="187"/>
        <end position="213"/>
    </location>
</feature>
<feature type="transmembrane region" description="Helical" evidence="8">
    <location>
        <begin position="245"/>
        <end position="263"/>
    </location>
</feature>
<keyword evidence="4" id="KW-0997">Cell inner membrane</keyword>
<dbReference type="Proteomes" id="UP000295662">
    <property type="component" value="Unassembled WGS sequence"/>
</dbReference>
<dbReference type="InterPro" id="IPR003004">
    <property type="entry name" value="GspF/PilC"/>
</dbReference>
<dbReference type="InterPro" id="IPR042094">
    <property type="entry name" value="T2SS_GspF_sf"/>
</dbReference>
<accession>A0A4V3FE15</accession>
<feature type="domain" description="Type II secretion system protein GspF" evidence="9">
    <location>
        <begin position="294"/>
        <end position="415"/>
    </location>
</feature>
<organism evidence="10 11">
    <name type="scientific">Prosthecobacter fusiformis</name>
    <dbReference type="NCBI Taxonomy" id="48464"/>
    <lineage>
        <taxon>Bacteria</taxon>
        <taxon>Pseudomonadati</taxon>
        <taxon>Verrucomicrobiota</taxon>
        <taxon>Verrucomicrobiia</taxon>
        <taxon>Verrucomicrobiales</taxon>
        <taxon>Verrucomicrobiaceae</taxon>
        <taxon>Prosthecobacter</taxon>
    </lineage>
</organism>
<dbReference type="FunFam" id="1.20.81.30:FF:000001">
    <property type="entry name" value="Type II secretion system protein F"/>
    <property type="match status" value="1"/>
</dbReference>
<feature type="domain" description="Type II secretion system protein GspF" evidence="9">
    <location>
        <begin position="91"/>
        <end position="214"/>
    </location>
</feature>
<dbReference type="InterPro" id="IPR018076">
    <property type="entry name" value="T2SS_GspF_dom"/>
</dbReference>
<comment type="subcellular location">
    <subcellularLocation>
        <location evidence="1">Cell inner membrane</location>
        <topology evidence="1">Multi-pass membrane protein</topology>
    </subcellularLocation>
</comment>
<evidence type="ECO:0000256" key="8">
    <source>
        <dbReference type="SAM" id="Phobius"/>
    </source>
</evidence>
<comment type="similarity">
    <text evidence="2">Belongs to the GSP F family.</text>
</comment>
<feature type="transmembrane region" description="Helical" evidence="8">
    <location>
        <begin position="393"/>
        <end position="414"/>
    </location>
</feature>
<keyword evidence="7 8" id="KW-0472">Membrane</keyword>
<evidence type="ECO:0000256" key="4">
    <source>
        <dbReference type="ARBA" id="ARBA00022519"/>
    </source>
</evidence>
<dbReference type="AlphaFoldDB" id="A0A4V3FE15"/>
<keyword evidence="3" id="KW-1003">Cell membrane</keyword>
<keyword evidence="6 8" id="KW-1133">Transmembrane helix</keyword>
<evidence type="ECO:0000313" key="11">
    <source>
        <dbReference type="Proteomes" id="UP000295662"/>
    </source>
</evidence>
<evidence type="ECO:0000256" key="5">
    <source>
        <dbReference type="ARBA" id="ARBA00022692"/>
    </source>
</evidence>
<keyword evidence="11" id="KW-1185">Reference proteome</keyword>
<dbReference type="Pfam" id="PF00482">
    <property type="entry name" value="T2SSF"/>
    <property type="match status" value="2"/>
</dbReference>
<dbReference type="EMBL" id="SOCA01000012">
    <property type="protein sequence ID" value="TDU64060.1"/>
    <property type="molecule type" value="Genomic_DNA"/>
</dbReference>
<comment type="caution">
    <text evidence="10">The sequence shown here is derived from an EMBL/GenBank/DDBJ whole genome shotgun (WGS) entry which is preliminary data.</text>
</comment>
<protein>
    <submittedName>
        <fullName evidence="10">General secretion pathway protein F/type IV pilus assembly protein PilC</fullName>
    </submittedName>
</protein>
<dbReference type="PANTHER" id="PTHR30012:SF0">
    <property type="entry name" value="TYPE II SECRETION SYSTEM PROTEIN F-RELATED"/>
    <property type="match status" value="1"/>
</dbReference>
<evidence type="ECO:0000256" key="1">
    <source>
        <dbReference type="ARBA" id="ARBA00004429"/>
    </source>
</evidence>
<dbReference type="GO" id="GO:0005886">
    <property type="term" value="C:plasma membrane"/>
    <property type="evidence" value="ECO:0007669"/>
    <property type="project" value="UniProtKB-SubCell"/>
</dbReference>
<evidence type="ECO:0000256" key="6">
    <source>
        <dbReference type="ARBA" id="ARBA00022989"/>
    </source>
</evidence>
<dbReference type="PANTHER" id="PTHR30012">
    <property type="entry name" value="GENERAL SECRETION PATHWAY PROTEIN"/>
    <property type="match status" value="1"/>
</dbReference>
<sequence>MRTGGAALRFNTMPTFSYSAHSPSGVITGEVVAGDRAEAMSLLGKQRLQPFKLVQAGGGTVREMAAAATKASAAALPSGPIKLKLGQVVLFTEELSDLLGAGIQLEPALATMERRRELSSVKTLATVLRAKVRDGMPFSKAVAATSPSFGHLFCALATAGEASGSLPAILRRQVAYLRSLAALRAKVAFALIYPAFLVVAAVAVTLLFVVYLIPKLTELLDSTGGSLPLGALIILKFSDLFKATWWMLGLGGFCVYLMVKGWLKRPESQVPWARFLLRLPLFGNILKARFYVQFLETMSNLLGSGLPMVQAMQLTHQAIENPHFRVEFEGVMRHVGEGVSLSRALDRSGLFPPLLLDMVNVGEQTGDLSAALSKAAERFDRELAQKVEKLSAMVQPLIVCLMAGMVGIMAYLMITTIFQTISGMSG</sequence>
<evidence type="ECO:0000259" key="9">
    <source>
        <dbReference type="Pfam" id="PF00482"/>
    </source>
</evidence>
<evidence type="ECO:0000313" key="10">
    <source>
        <dbReference type="EMBL" id="TDU64060.1"/>
    </source>
</evidence>
<dbReference type="Gene3D" id="1.20.81.30">
    <property type="entry name" value="Type II secretion system (T2SS), domain F"/>
    <property type="match status" value="2"/>
</dbReference>
<proteinExistence type="inferred from homology"/>
<dbReference type="GO" id="GO:0015628">
    <property type="term" value="P:protein secretion by the type II secretion system"/>
    <property type="evidence" value="ECO:0007669"/>
    <property type="project" value="TreeGrafter"/>
</dbReference>
<dbReference type="PRINTS" id="PR00812">
    <property type="entry name" value="BCTERIALGSPF"/>
</dbReference>
<evidence type="ECO:0000256" key="2">
    <source>
        <dbReference type="ARBA" id="ARBA00005745"/>
    </source>
</evidence>
<evidence type="ECO:0000256" key="7">
    <source>
        <dbReference type="ARBA" id="ARBA00023136"/>
    </source>
</evidence>
<dbReference type="OrthoDB" id="9805682at2"/>
<name>A0A4V3FE15_9BACT</name>